<evidence type="ECO:0000256" key="1">
    <source>
        <dbReference type="ARBA" id="ARBA00023015"/>
    </source>
</evidence>
<evidence type="ECO:0000313" key="5">
    <source>
        <dbReference type="EMBL" id="GAA2125170.1"/>
    </source>
</evidence>
<organism evidence="5 6">
    <name type="scientific">Actinomadura napierensis</name>
    <dbReference type="NCBI Taxonomy" id="267854"/>
    <lineage>
        <taxon>Bacteria</taxon>
        <taxon>Bacillati</taxon>
        <taxon>Actinomycetota</taxon>
        <taxon>Actinomycetes</taxon>
        <taxon>Streptosporangiales</taxon>
        <taxon>Thermomonosporaceae</taxon>
        <taxon>Actinomadura</taxon>
    </lineage>
</organism>
<dbReference type="SMART" id="SM00418">
    <property type="entry name" value="HTH_ARSR"/>
    <property type="match status" value="1"/>
</dbReference>
<dbReference type="InterPro" id="IPR001845">
    <property type="entry name" value="HTH_ArsR_DNA-bd_dom"/>
</dbReference>
<accession>A0ABN2YCU3</accession>
<dbReference type="PANTHER" id="PTHR43132:SF8">
    <property type="entry name" value="HTH-TYPE TRANSCRIPTIONAL REGULATOR KMTR"/>
    <property type="match status" value="1"/>
</dbReference>
<comment type="caution">
    <text evidence="5">The sequence shown here is derived from an EMBL/GenBank/DDBJ whole genome shotgun (WGS) entry which is preliminary data.</text>
</comment>
<keyword evidence="6" id="KW-1185">Reference proteome</keyword>
<keyword evidence="1" id="KW-0805">Transcription regulation</keyword>
<dbReference type="Gene3D" id="1.10.10.10">
    <property type="entry name" value="Winged helix-like DNA-binding domain superfamily/Winged helix DNA-binding domain"/>
    <property type="match status" value="1"/>
</dbReference>
<evidence type="ECO:0000259" key="4">
    <source>
        <dbReference type="PROSITE" id="PS50987"/>
    </source>
</evidence>
<dbReference type="CDD" id="cd00090">
    <property type="entry name" value="HTH_ARSR"/>
    <property type="match status" value="1"/>
</dbReference>
<dbReference type="NCBIfam" id="NF033788">
    <property type="entry name" value="HTH_metalloreg"/>
    <property type="match status" value="1"/>
</dbReference>
<keyword evidence="3" id="KW-0804">Transcription</keyword>
<dbReference type="InterPro" id="IPR011991">
    <property type="entry name" value="ArsR-like_HTH"/>
</dbReference>
<dbReference type="PANTHER" id="PTHR43132">
    <property type="entry name" value="ARSENICAL RESISTANCE OPERON REPRESSOR ARSR-RELATED"/>
    <property type="match status" value="1"/>
</dbReference>
<dbReference type="PROSITE" id="PS50987">
    <property type="entry name" value="HTH_ARSR_2"/>
    <property type="match status" value="1"/>
</dbReference>
<evidence type="ECO:0000256" key="3">
    <source>
        <dbReference type="ARBA" id="ARBA00023163"/>
    </source>
</evidence>
<protein>
    <submittedName>
        <fullName evidence="5">Metalloregulator ArsR/SmtB family transcription factor</fullName>
    </submittedName>
</protein>
<gene>
    <name evidence="5" type="ORF">GCM10009727_13300</name>
</gene>
<feature type="domain" description="HTH arsR-type" evidence="4">
    <location>
        <begin position="10"/>
        <end position="104"/>
    </location>
</feature>
<dbReference type="InterPro" id="IPR036390">
    <property type="entry name" value="WH_DNA-bd_sf"/>
</dbReference>
<sequence>MAARDEDLALPAEVLQDAAGKFGMLAATMRLHIVWVLAHGEQDVGSLAEAVDGTVPAVSQHLAKLRLAGLVRARKEGRHQFYVVDDPHLTAIVEQMIASLREDPASGSGYARGLGA</sequence>
<dbReference type="Proteomes" id="UP001501020">
    <property type="component" value="Unassembled WGS sequence"/>
</dbReference>
<evidence type="ECO:0000256" key="2">
    <source>
        <dbReference type="ARBA" id="ARBA00023125"/>
    </source>
</evidence>
<proteinExistence type="predicted"/>
<evidence type="ECO:0000313" key="6">
    <source>
        <dbReference type="Proteomes" id="UP001501020"/>
    </source>
</evidence>
<dbReference type="Pfam" id="PF01022">
    <property type="entry name" value="HTH_5"/>
    <property type="match status" value="1"/>
</dbReference>
<dbReference type="EMBL" id="BAAAMR010000007">
    <property type="protein sequence ID" value="GAA2125170.1"/>
    <property type="molecule type" value="Genomic_DNA"/>
</dbReference>
<dbReference type="RefSeq" id="WP_344262574.1">
    <property type="nucleotide sequence ID" value="NZ_BAAAMR010000007.1"/>
</dbReference>
<dbReference type="InterPro" id="IPR036388">
    <property type="entry name" value="WH-like_DNA-bd_sf"/>
</dbReference>
<name>A0ABN2YCU3_9ACTN</name>
<dbReference type="SUPFAM" id="SSF46785">
    <property type="entry name" value="Winged helix' DNA-binding domain"/>
    <property type="match status" value="1"/>
</dbReference>
<keyword evidence="2" id="KW-0238">DNA-binding</keyword>
<dbReference type="InterPro" id="IPR051011">
    <property type="entry name" value="Metal_resp_trans_reg"/>
</dbReference>
<reference evidence="5 6" key="1">
    <citation type="journal article" date="2019" name="Int. J. Syst. Evol. Microbiol.">
        <title>The Global Catalogue of Microorganisms (GCM) 10K type strain sequencing project: providing services to taxonomists for standard genome sequencing and annotation.</title>
        <authorList>
            <consortium name="The Broad Institute Genomics Platform"/>
            <consortium name="The Broad Institute Genome Sequencing Center for Infectious Disease"/>
            <person name="Wu L."/>
            <person name="Ma J."/>
        </authorList>
    </citation>
    <scope>NUCLEOTIDE SEQUENCE [LARGE SCALE GENOMIC DNA]</scope>
    <source>
        <strain evidence="5 6">JCM 13850</strain>
    </source>
</reference>
<dbReference type="PRINTS" id="PR00778">
    <property type="entry name" value="HTHARSR"/>
</dbReference>